<name>A0A8S2Z7X8_9BILA</name>
<proteinExistence type="predicted"/>
<feature type="non-terminal residue" evidence="1">
    <location>
        <position position="1"/>
    </location>
</feature>
<reference evidence="1" key="1">
    <citation type="submission" date="2021-02" db="EMBL/GenBank/DDBJ databases">
        <authorList>
            <person name="Nowell W R."/>
        </authorList>
    </citation>
    <scope>NUCLEOTIDE SEQUENCE</scope>
</reference>
<dbReference type="EMBL" id="CAJOBH010123009">
    <property type="protein sequence ID" value="CAF4721144.1"/>
    <property type="molecule type" value="Genomic_DNA"/>
</dbReference>
<comment type="caution">
    <text evidence="1">The sequence shown here is derived from an EMBL/GenBank/DDBJ whole genome shotgun (WGS) entry which is preliminary data.</text>
</comment>
<evidence type="ECO:0000313" key="1">
    <source>
        <dbReference type="EMBL" id="CAF4607762.1"/>
    </source>
</evidence>
<organism evidence="1 3">
    <name type="scientific">Rotaria magnacalcarata</name>
    <dbReference type="NCBI Taxonomy" id="392030"/>
    <lineage>
        <taxon>Eukaryota</taxon>
        <taxon>Metazoa</taxon>
        <taxon>Spiralia</taxon>
        <taxon>Gnathifera</taxon>
        <taxon>Rotifera</taxon>
        <taxon>Eurotatoria</taxon>
        <taxon>Bdelloidea</taxon>
        <taxon>Philodinida</taxon>
        <taxon>Philodinidae</taxon>
        <taxon>Rotaria</taxon>
    </lineage>
</organism>
<dbReference type="EMBL" id="CAJOBH010099891">
    <property type="protein sequence ID" value="CAF4607762.1"/>
    <property type="molecule type" value="Genomic_DNA"/>
</dbReference>
<protein>
    <submittedName>
        <fullName evidence="1">Uncharacterized protein</fullName>
    </submittedName>
</protein>
<accession>A0A8S2Z7X8</accession>
<gene>
    <name evidence="1" type="ORF">BYL167_LOCUS40415</name>
    <name evidence="2" type="ORF">BYL167_LOCUS44887</name>
</gene>
<dbReference type="AlphaFoldDB" id="A0A8S2Z7X8"/>
<evidence type="ECO:0000313" key="3">
    <source>
        <dbReference type="Proteomes" id="UP000681967"/>
    </source>
</evidence>
<dbReference type="Proteomes" id="UP000681967">
    <property type="component" value="Unassembled WGS sequence"/>
</dbReference>
<evidence type="ECO:0000313" key="2">
    <source>
        <dbReference type="EMBL" id="CAF4721144.1"/>
    </source>
</evidence>
<sequence length="38" mass="4065">AASQQQTTAAAGVVAQQPAQLVQRSGVLPQVRHHPYRN</sequence>